<evidence type="ECO:0000313" key="3">
    <source>
        <dbReference type="Proteomes" id="UP000226442"/>
    </source>
</evidence>
<keyword evidence="1" id="KW-0812">Transmembrane</keyword>
<dbReference type="EMBL" id="NXIB02000070">
    <property type="protein sequence ID" value="PHX54973.1"/>
    <property type="molecule type" value="Genomic_DNA"/>
</dbReference>
<feature type="transmembrane region" description="Helical" evidence="1">
    <location>
        <begin position="64"/>
        <end position="87"/>
    </location>
</feature>
<dbReference type="Proteomes" id="UP000226442">
    <property type="component" value="Unassembled WGS sequence"/>
</dbReference>
<feature type="transmembrane region" description="Helical" evidence="1">
    <location>
        <begin position="155"/>
        <end position="176"/>
    </location>
</feature>
<protein>
    <submittedName>
        <fullName evidence="2">PepSY domain-containing protein</fullName>
    </submittedName>
</protein>
<name>A0A2G4EZN7_9CYAN</name>
<keyword evidence="1" id="KW-1133">Transmembrane helix</keyword>
<gene>
    <name evidence="2" type="ORF">CP500_013200</name>
</gene>
<feature type="transmembrane region" description="Helical" evidence="1">
    <location>
        <begin position="107"/>
        <end position="126"/>
    </location>
</feature>
<dbReference type="InterPro" id="IPR016174">
    <property type="entry name" value="Di-haem_cyt_TM"/>
</dbReference>
<keyword evidence="3" id="KW-1185">Reference proteome</keyword>
<dbReference type="GO" id="GO:0016020">
    <property type="term" value="C:membrane"/>
    <property type="evidence" value="ECO:0007669"/>
    <property type="project" value="InterPro"/>
</dbReference>
<keyword evidence="1" id="KW-0472">Membrane</keyword>
<dbReference type="OrthoDB" id="574468at2"/>
<feature type="transmembrane region" description="Helical" evidence="1">
    <location>
        <begin position="12"/>
        <end position="31"/>
    </location>
</feature>
<accession>A0A2G4EZN7</accession>
<dbReference type="AlphaFoldDB" id="A0A2G4EZN7"/>
<evidence type="ECO:0000256" key="1">
    <source>
        <dbReference type="SAM" id="Phobius"/>
    </source>
</evidence>
<dbReference type="SUPFAM" id="SSF81342">
    <property type="entry name" value="Transmembrane di-heme cytochromes"/>
    <property type="match status" value="1"/>
</dbReference>
<evidence type="ECO:0000313" key="2">
    <source>
        <dbReference type="EMBL" id="PHX54973.1"/>
    </source>
</evidence>
<sequence>MASINFRKLHRQVAPIIFIPLLLSALTGVAYRLGEDWFGIEGDAAEIFMVIHQGSYLGKELRPFYVLLLALGVIGLIVTGLTMTKFFGGARPERPGAKLDFRKVHRIAAPIILLPLTVSTVTGVIYRVGRSWFKMPKEVGEVFLNIHQGEYLGDFLMPIYVFLVGLGVIFLLVTGINMTGIFRKRRPQTTEEDS</sequence>
<dbReference type="GO" id="GO:0022904">
    <property type="term" value="P:respiratory electron transport chain"/>
    <property type="evidence" value="ECO:0007669"/>
    <property type="project" value="InterPro"/>
</dbReference>
<proteinExistence type="predicted"/>
<comment type="caution">
    <text evidence="2">The sequence shown here is derived from an EMBL/GenBank/DDBJ whole genome shotgun (WGS) entry which is preliminary data.</text>
</comment>
<dbReference type="RefSeq" id="WP_096829495.1">
    <property type="nucleotide sequence ID" value="NZ_NXIB02000070.1"/>
</dbReference>
<reference evidence="2" key="1">
    <citation type="submission" date="2017-10" db="EMBL/GenBank/DDBJ databases">
        <title>Draft genome sequence of the planktic cyanobacteria Tychonema bourrellyi isolated from alpine lentic freshwater.</title>
        <authorList>
            <person name="Tett A."/>
            <person name="Armanini F."/>
            <person name="Asnicar F."/>
            <person name="Boscaini A."/>
            <person name="Pasolli E."/>
            <person name="Zolfo M."/>
            <person name="Donati C."/>
            <person name="Salmaso N."/>
            <person name="Segata N."/>
        </authorList>
    </citation>
    <scope>NUCLEOTIDE SEQUENCE</scope>
    <source>
        <strain evidence="2">FEM_GT703</strain>
    </source>
</reference>
<organism evidence="2 3">
    <name type="scientific">Tychonema bourrellyi FEM_GT703</name>
    <dbReference type="NCBI Taxonomy" id="2040638"/>
    <lineage>
        <taxon>Bacteria</taxon>
        <taxon>Bacillati</taxon>
        <taxon>Cyanobacteriota</taxon>
        <taxon>Cyanophyceae</taxon>
        <taxon>Oscillatoriophycideae</taxon>
        <taxon>Oscillatoriales</taxon>
        <taxon>Microcoleaceae</taxon>
        <taxon>Tychonema</taxon>
    </lineage>
</organism>